<dbReference type="AlphaFoldDB" id="A0A653NSM4"/>
<feature type="chain" id="PRO_5025025839" description="Lipoprotein" evidence="1">
    <location>
        <begin position="25"/>
        <end position="160"/>
    </location>
</feature>
<evidence type="ECO:0000313" key="2">
    <source>
        <dbReference type="EMBL" id="VXB20154.1"/>
    </source>
</evidence>
<accession>A0A653NSM4</accession>
<evidence type="ECO:0000313" key="3">
    <source>
        <dbReference type="Proteomes" id="UP000433089"/>
    </source>
</evidence>
<evidence type="ECO:0000256" key="1">
    <source>
        <dbReference type="SAM" id="SignalP"/>
    </source>
</evidence>
<dbReference type="PROSITE" id="PS51257">
    <property type="entry name" value="PROKAR_LIPOPROTEIN"/>
    <property type="match status" value="1"/>
</dbReference>
<gene>
    <name evidence="2" type="ORF">BACI348_40151</name>
</gene>
<dbReference type="Proteomes" id="UP000433089">
    <property type="component" value="Unassembled WGS sequence"/>
</dbReference>
<feature type="signal peptide" evidence="1">
    <location>
        <begin position="1"/>
        <end position="24"/>
    </location>
</feature>
<dbReference type="RefSeq" id="WP_008348662.1">
    <property type="nucleotide sequence ID" value="NZ_CANMIN010000009.1"/>
</dbReference>
<reference evidence="2 3" key="1">
    <citation type="submission" date="2019-10" db="EMBL/GenBank/DDBJ databases">
        <authorList>
            <person name="Karimi E."/>
        </authorList>
    </citation>
    <scope>NUCLEOTIDE SEQUENCE [LARGE SCALE GENOMIC DNA]</scope>
    <source>
        <strain evidence="2">Bacillus sp. 348</strain>
    </source>
</reference>
<protein>
    <recommendedName>
        <fullName evidence="4">Lipoprotein</fullName>
    </recommendedName>
</protein>
<dbReference type="EMBL" id="CABWLH010000009">
    <property type="protein sequence ID" value="VXB20154.1"/>
    <property type="molecule type" value="Genomic_DNA"/>
</dbReference>
<organism evidence="2 3">
    <name type="scientific">Bacillus altitudinis</name>
    <dbReference type="NCBI Taxonomy" id="293387"/>
    <lineage>
        <taxon>Bacteria</taxon>
        <taxon>Bacillati</taxon>
        <taxon>Bacillota</taxon>
        <taxon>Bacilli</taxon>
        <taxon>Bacillales</taxon>
        <taxon>Bacillaceae</taxon>
        <taxon>Bacillus</taxon>
    </lineage>
</organism>
<name>A0A653NSM4_BACAB</name>
<proteinExistence type="predicted"/>
<sequence length="160" mass="18322">MKKRWHLMLLFTVTVTLLTACNQAGQPPSKQNTKEAAYEQWVQRYMDELNEAYENMTDQFISDGHGKIQVNEKLTKATKAFDRVIQKGLTHQEVPAVYQKADKQLKTGLASFEKGISKVEQLLKRPDQEKLFMSATQHFQDGLQETASFIEEVGNVQQSQ</sequence>
<keyword evidence="1" id="KW-0732">Signal</keyword>
<evidence type="ECO:0008006" key="4">
    <source>
        <dbReference type="Google" id="ProtNLM"/>
    </source>
</evidence>